<dbReference type="Proteomes" id="UP000886611">
    <property type="component" value="Unassembled WGS sequence"/>
</dbReference>
<dbReference type="AlphaFoldDB" id="A0A8X8BV99"/>
<feature type="compositionally biased region" description="Basic and acidic residues" evidence="2">
    <location>
        <begin position="393"/>
        <end position="416"/>
    </location>
</feature>
<organism evidence="3 4">
    <name type="scientific">Polypterus senegalus</name>
    <name type="common">Senegal bichir</name>
    <dbReference type="NCBI Taxonomy" id="55291"/>
    <lineage>
        <taxon>Eukaryota</taxon>
        <taxon>Metazoa</taxon>
        <taxon>Chordata</taxon>
        <taxon>Craniata</taxon>
        <taxon>Vertebrata</taxon>
        <taxon>Euteleostomi</taxon>
        <taxon>Actinopterygii</taxon>
        <taxon>Polypteriformes</taxon>
        <taxon>Polypteridae</taxon>
        <taxon>Polypterus</taxon>
    </lineage>
</organism>
<comment type="caution">
    <text evidence="3">The sequence shown here is derived from an EMBL/GenBank/DDBJ whole genome shotgun (WGS) entry which is preliminary data.</text>
</comment>
<name>A0A8X8BV99_POLSE</name>
<accession>A0A8X8BV99</accession>
<keyword evidence="4" id="KW-1185">Reference proteome</keyword>
<feature type="region of interest" description="Disordered" evidence="2">
    <location>
        <begin position="367"/>
        <end position="428"/>
    </location>
</feature>
<feature type="non-terminal residue" evidence="3">
    <location>
        <position position="559"/>
    </location>
</feature>
<protein>
    <submittedName>
        <fullName evidence="3">EFCC1 protein</fullName>
    </submittedName>
</protein>
<evidence type="ECO:0000313" key="4">
    <source>
        <dbReference type="Proteomes" id="UP000886611"/>
    </source>
</evidence>
<proteinExistence type="predicted"/>
<dbReference type="InterPro" id="IPR031601">
    <property type="entry name" value="CCD48"/>
</dbReference>
<dbReference type="EMBL" id="JAATIS010000485">
    <property type="protein sequence ID" value="KAG2468194.1"/>
    <property type="molecule type" value="Genomic_DNA"/>
</dbReference>
<keyword evidence="1" id="KW-0175">Coiled coil</keyword>
<evidence type="ECO:0000256" key="1">
    <source>
        <dbReference type="SAM" id="Coils"/>
    </source>
</evidence>
<evidence type="ECO:0000256" key="2">
    <source>
        <dbReference type="SAM" id="MobiDB-lite"/>
    </source>
</evidence>
<feature type="coiled-coil region" evidence="1">
    <location>
        <begin position="481"/>
        <end position="557"/>
    </location>
</feature>
<reference evidence="3 4" key="1">
    <citation type="journal article" date="2021" name="Cell">
        <title>Tracing the genetic footprints of vertebrate landing in non-teleost ray-finned fishes.</title>
        <authorList>
            <person name="Bi X."/>
            <person name="Wang K."/>
            <person name="Yang L."/>
            <person name="Pan H."/>
            <person name="Jiang H."/>
            <person name="Wei Q."/>
            <person name="Fang M."/>
            <person name="Yu H."/>
            <person name="Zhu C."/>
            <person name="Cai Y."/>
            <person name="He Y."/>
            <person name="Gan X."/>
            <person name="Zeng H."/>
            <person name="Yu D."/>
            <person name="Zhu Y."/>
            <person name="Jiang H."/>
            <person name="Qiu Q."/>
            <person name="Yang H."/>
            <person name="Zhang Y.E."/>
            <person name="Wang W."/>
            <person name="Zhu M."/>
            <person name="He S."/>
            <person name="Zhang G."/>
        </authorList>
    </citation>
    <scope>NUCLEOTIDE SEQUENCE [LARGE SCALE GENOMIC DNA]</scope>
    <source>
        <strain evidence="3">Bchr_013</strain>
    </source>
</reference>
<feature type="coiled-coil region" evidence="1">
    <location>
        <begin position="288"/>
        <end position="367"/>
    </location>
</feature>
<evidence type="ECO:0000313" key="3">
    <source>
        <dbReference type="EMBL" id="KAG2468194.1"/>
    </source>
</evidence>
<gene>
    <name evidence="3" type="primary">Efcc1_0</name>
    <name evidence="3" type="ORF">GTO96_0015295</name>
</gene>
<sequence>MTTVPTRCPRPARRSEWLHCALAHHFNPDLSAENEIVVLAMGIDQYLQEVFHHLAYYSGDDLISEQDFRLLCAVLALPEGDEETRGVCAALPRELGFKEFHARLCGYFSMRSGLRQPLAVETEHVERQIRLRYPRVRRRKFVSFDLSKDDGRLKKACQRSGSILKLNTQHHCSGETQVEAESSQQDTTLEVENACLRELVEDLRAALQGSDARCLALEVAIRKERESHSVSIGAGRKTHMVEIPPYCHKSKGNRCMKAIMKELELIRASRDGQLEEAMRFSHRVAEELRVATQEAHRLEEVISRLHQENVDIKKKAEDARAALVNGLEKVREIQDQANTVPILKNQIQELELELQEFRSRCHCREENQITQQRPQVPSFDHWYPPTPQRRSPAGRDESSGRGEERLQRAVEGRAASDEEEEEQQRNAEEGQCCLTEVKKLLSQLSCSGKGCQNGAVRHMFMAHTGLQNDNPECAATLAESRAQSKREHNSVEGKKKAAESELERLLCSAGKNLQLKEEEAEMLRMELQMVETERVRLSLLEEKLADALALLLQLRAQVI</sequence>
<feature type="non-terminal residue" evidence="3">
    <location>
        <position position="1"/>
    </location>
</feature>
<dbReference type="Pfam" id="PF15799">
    <property type="entry name" value="CCD48"/>
    <property type="match status" value="3"/>
</dbReference>